<accession>A0ABY5NI95</accession>
<gene>
    <name evidence="1" type="primary">mftB</name>
    <name evidence="1" type="ORF">L2X98_31260</name>
</gene>
<protein>
    <submittedName>
        <fullName evidence="1">Mycofactocin biosynthesis chaperone MftB</fullName>
    </submittedName>
</protein>
<proteinExistence type="predicted"/>
<sequence length="43" mass="4944">MSELTLRSTLRLHPRVSIRPEPFGALLYHFGTRQLSFLKSPSC</sequence>
<dbReference type="NCBIfam" id="TIGR03967">
    <property type="entry name" value="mycofact_MftB"/>
    <property type="match status" value="1"/>
</dbReference>
<dbReference type="EMBL" id="CP091139">
    <property type="protein sequence ID" value="UUT34890.1"/>
    <property type="molecule type" value="Genomic_DNA"/>
</dbReference>
<dbReference type="RefSeq" id="WP_259611422.1">
    <property type="nucleotide sequence ID" value="NZ_CP091139.2"/>
</dbReference>
<evidence type="ECO:0000313" key="2">
    <source>
        <dbReference type="Proteomes" id="UP001054811"/>
    </source>
</evidence>
<dbReference type="Pfam" id="PF26520">
    <property type="entry name" value="MftB_chaperone"/>
    <property type="match status" value="1"/>
</dbReference>
<dbReference type="Proteomes" id="UP001054811">
    <property type="component" value="Chromosome"/>
</dbReference>
<dbReference type="InterPro" id="IPR023850">
    <property type="entry name" value="MftB"/>
</dbReference>
<name>A0ABY5NI95_9MICO</name>
<organism evidence="1 2">
    <name type="scientific">Microbacterium elymi</name>
    <dbReference type="NCBI Taxonomy" id="2909587"/>
    <lineage>
        <taxon>Bacteria</taxon>
        <taxon>Bacillati</taxon>
        <taxon>Actinomycetota</taxon>
        <taxon>Actinomycetes</taxon>
        <taxon>Micrococcales</taxon>
        <taxon>Microbacteriaceae</taxon>
        <taxon>Microbacterium</taxon>
    </lineage>
</organism>
<reference evidence="1" key="1">
    <citation type="submission" date="2022-01" db="EMBL/GenBank/DDBJ databases">
        <title>Microbacterium eymi and Microbacterium rhizovicinus sp. nov., isolated from the rhizospheric soil of Elymus tsukushiensis, a plant native to the Dokdo Islands, Republic of Korea.</title>
        <authorList>
            <person name="Hwang Y.J."/>
        </authorList>
    </citation>
    <scope>NUCLEOTIDE SEQUENCE</scope>
    <source>
        <strain evidence="1">KUDC0405</strain>
    </source>
</reference>
<evidence type="ECO:0000313" key="1">
    <source>
        <dbReference type="EMBL" id="UUT34890.1"/>
    </source>
</evidence>
<keyword evidence="2" id="KW-1185">Reference proteome</keyword>